<dbReference type="InterPro" id="IPR023631">
    <property type="entry name" value="Amidase_dom"/>
</dbReference>
<accession>A0AA39Y4G3</accession>
<dbReference type="AlphaFoldDB" id="A0AA39Y4G3"/>
<feature type="domain" description="Amidase" evidence="2">
    <location>
        <begin position="62"/>
        <end position="481"/>
    </location>
</feature>
<proteinExistence type="predicted"/>
<dbReference type="InterPro" id="IPR036928">
    <property type="entry name" value="AS_sf"/>
</dbReference>
<protein>
    <submittedName>
        <fullName evidence="3">Amidase</fullName>
    </submittedName>
</protein>
<feature type="chain" id="PRO_5041320171" evidence="1">
    <location>
        <begin position="21"/>
        <end position="544"/>
    </location>
</feature>
<dbReference type="PANTHER" id="PTHR42678">
    <property type="entry name" value="AMIDASE"/>
    <property type="match status" value="1"/>
</dbReference>
<evidence type="ECO:0000313" key="3">
    <source>
        <dbReference type="EMBL" id="KAK0644891.1"/>
    </source>
</evidence>
<dbReference type="Gene3D" id="3.90.1300.10">
    <property type="entry name" value="Amidase signature (AS) domain"/>
    <property type="match status" value="1"/>
</dbReference>
<evidence type="ECO:0000313" key="4">
    <source>
        <dbReference type="Proteomes" id="UP001175001"/>
    </source>
</evidence>
<organism evidence="3 4">
    <name type="scientific">Lasiodiplodia hormozganensis</name>
    <dbReference type="NCBI Taxonomy" id="869390"/>
    <lineage>
        <taxon>Eukaryota</taxon>
        <taxon>Fungi</taxon>
        <taxon>Dikarya</taxon>
        <taxon>Ascomycota</taxon>
        <taxon>Pezizomycotina</taxon>
        <taxon>Dothideomycetes</taxon>
        <taxon>Dothideomycetes incertae sedis</taxon>
        <taxon>Botryosphaeriales</taxon>
        <taxon>Botryosphaeriaceae</taxon>
        <taxon>Lasiodiplodia</taxon>
    </lineage>
</organism>
<evidence type="ECO:0000259" key="2">
    <source>
        <dbReference type="Pfam" id="PF01425"/>
    </source>
</evidence>
<sequence>MKISRLLPAAFVALTALAQSSDNSTKGSSVSYPVSLNGINLLSASAANISAALFAGNITSLELVDAYIARIEANDRQGLELRSIIEVAPTAREIAAQLDQERAAGNVRSSIHGLPIVVKDNYNTDVELGMNTTAGSYALLQSQAKGDAFVISKLRAAGALILGKANLDEFAGIRGSVTSAWSGRGGQCQSAYVVGGFAAGGDPGGSSGGSAVAVSAGFAAAALGTDTEGSIVNPASRAALFGLRPSTGITSRTGVVPISTSQDTTGVMAKSVWDIAALFEIMAVHDPEDAYSEAAEPFRRQNYTQFLDGNGFQNLRIGIPREPFWNETSQGYRSAITAGLEATLEKIRSLGATIVDPVVLPDAEKWKYSFVGGAERNSNGTIVIQYDVKEDMAHYLTTQRTNTSGLETLGDIITFNDAHPDLEFPPGYCCQATLVAADQLGPRNTSGEYWNAKWNQQQLNEEGIEYLFREYDLDVLLVPTEGGSSRLGAVGRSPIGTVPVGYDEINLPYGMAFVGRRYDEPTVIRAMSAYESHFPKRAVPPTLD</sequence>
<dbReference type="PANTHER" id="PTHR42678:SF34">
    <property type="entry name" value="OS04G0183300 PROTEIN"/>
    <property type="match status" value="1"/>
</dbReference>
<dbReference type="EMBL" id="JAUJDW010000062">
    <property type="protein sequence ID" value="KAK0644891.1"/>
    <property type="molecule type" value="Genomic_DNA"/>
</dbReference>
<dbReference type="Pfam" id="PF01425">
    <property type="entry name" value="Amidase"/>
    <property type="match status" value="1"/>
</dbReference>
<dbReference type="SUPFAM" id="SSF75304">
    <property type="entry name" value="Amidase signature (AS) enzymes"/>
    <property type="match status" value="1"/>
</dbReference>
<keyword evidence="4" id="KW-1185">Reference proteome</keyword>
<feature type="signal peptide" evidence="1">
    <location>
        <begin position="1"/>
        <end position="20"/>
    </location>
</feature>
<keyword evidence="1" id="KW-0732">Signal</keyword>
<gene>
    <name evidence="3" type="ORF">DIS24_g8425</name>
</gene>
<dbReference type="Proteomes" id="UP001175001">
    <property type="component" value="Unassembled WGS sequence"/>
</dbReference>
<name>A0AA39Y4G3_9PEZI</name>
<comment type="caution">
    <text evidence="3">The sequence shown here is derived from an EMBL/GenBank/DDBJ whole genome shotgun (WGS) entry which is preliminary data.</text>
</comment>
<reference evidence="3" key="1">
    <citation type="submission" date="2023-06" db="EMBL/GenBank/DDBJ databases">
        <title>Multi-omics analyses reveal the molecular pathogenesis toolkit of Lasiodiplodia hormozganensis, a cross-kingdom pathogen.</title>
        <authorList>
            <person name="Felix C."/>
            <person name="Meneses R."/>
            <person name="Goncalves M.F.M."/>
            <person name="Tilleman L."/>
            <person name="Duarte A.S."/>
            <person name="Jorrin-Novo J.V."/>
            <person name="Van De Peer Y."/>
            <person name="Deforce D."/>
            <person name="Van Nieuwerburgh F."/>
            <person name="Esteves A.C."/>
            <person name="Alves A."/>
        </authorList>
    </citation>
    <scope>NUCLEOTIDE SEQUENCE</scope>
    <source>
        <strain evidence="3">CBS 339.90</strain>
    </source>
</reference>
<evidence type="ECO:0000256" key="1">
    <source>
        <dbReference type="SAM" id="SignalP"/>
    </source>
</evidence>